<sequence length="266" mass="29877">MGAMLDADDALAVMNGLSLRCCCRQRFAGCRMLLALPVEIGELIAARPELAKSSDTVEWDEAQGTLKAWRRTVIGQLVIKTQPLAKPSEAELHQAMLNGIREKGLGVLNWTPEAEQLRLRLHCAAQWLPEEAWPAVDDASLLASLETWLLPQMNGVHSLRALKALDLRQALQDWLPWPLRQKLDRELPTHYTVPTGSRLAIRYHAENPPALAVRMQEMFGEATTPVIAEGRVPLVLELLSPAQRPLQITRDLSAFWQGSYRECRKR</sequence>
<feature type="domain" description="ATP-dependent RNA helicase HrpB C-terminal" evidence="3">
    <location>
        <begin position="148"/>
        <end position="265"/>
    </location>
</feature>
<dbReference type="InterPro" id="IPR056329">
    <property type="entry name" value="CON_HrpB"/>
</dbReference>
<evidence type="ECO:0000259" key="4">
    <source>
        <dbReference type="Pfam" id="PF24473"/>
    </source>
</evidence>
<keyword evidence="2 5" id="KW-0547">Nucleotide-binding</keyword>
<dbReference type="EMBL" id="UGKT01000001">
    <property type="protein sequence ID" value="STT01439.1"/>
    <property type="molecule type" value="Genomic_DNA"/>
</dbReference>
<dbReference type="PANTHER" id="PTHR43519:SF1">
    <property type="entry name" value="ATP-DEPENDENT RNA HELICASE HRPB"/>
    <property type="match status" value="1"/>
</dbReference>
<evidence type="ECO:0000256" key="1">
    <source>
        <dbReference type="ARBA" id="ARBA00022801"/>
    </source>
</evidence>
<dbReference type="InterPro" id="IPR013689">
    <property type="entry name" value="RNA_helicase_ATP-dep_HrpB_C"/>
</dbReference>
<evidence type="ECO:0000256" key="2">
    <source>
        <dbReference type="ARBA" id="ARBA00022806"/>
    </source>
</evidence>
<dbReference type="AlphaFoldDB" id="A0A377UZM3"/>
<dbReference type="GO" id="GO:0004386">
    <property type="term" value="F:helicase activity"/>
    <property type="evidence" value="ECO:0007669"/>
    <property type="project" value="UniProtKB-KW"/>
</dbReference>
<reference evidence="5 6" key="1">
    <citation type="submission" date="2018-06" db="EMBL/GenBank/DDBJ databases">
        <authorList>
            <consortium name="Pathogen Informatics"/>
            <person name="Doyle S."/>
        </authorList>
    </citation>
    <scope>NUCLEOTIDE SEQUENCE [LARGE SCALE GENOMIC DNA]</scope>
    <source>
        <strain evidence="5 6">NCTC13443</strain>
    </source>
</reference>
<keyword evidence="1" id="KW-0378">Hydrolase</keyword>
<dbReference type="Pfam" id="PF24473">
    <property type="entry name" value="CON_HrpB"/>
    <property type="match status" value="1"/>
</dbReference>
<protein>
    <submittedName>
        <fullName evidence="5">ATP-dependent helicase HrpB</fullName>
    </submittedName>
</protein>
<accession>A0A377UZM3</accession>
<keyword evidence="2 5" id="KW-0067">ATP-binding</keyword>
<dbReference type="Proteomes" id="UP000255518">
    <property type="component" value="Unassembled WGS sequence"/>
</dbReference>
<dbReference type="PANTHER" id="PTHR43519">
    <property type="entry name" value="ATP-DEPENDENT RNA HELICASE HRPB"/>
    <property type="match status" value="1"/>
</dbReference>
<evidence type="ECO:0000259" key="3">
    <source>
        <dbReference type="Pfam" id="PF08482"/>
    </source>
</evidence>
<proteinExistence type="predicted"/>
<gene>
    <name evidence="5" type="ORF">NCTC13443_01756</name>
</gene>
<keyword evidence="2 5" id="KW-0347">Helicase</keyword>
<name>A0A377UZM3_KLEPN</name>
<dbReference type="Pfam" id="PF08482">
    <property type="entry name" value="HrpB_C"/>
    <property type="match status" value="1"/>
</dbReference>
<organism evidence="5 6">
    <name type="scientific">Klebsiella pneumoniae</name>
    <dbReference type="NCBI Taxonomy" id="573"/>
    <lineage>
        <taxon>Bacteria</taxon>
        <taxon>Pseudomonadati</taxon>
        <taxon>Pseudomonadota</taxon>
        <taxon>Gammaproteobacteria</taxon>
        <taxon>Enterobacterales</taxon>
        <taxon>Enterobacteriaceae</taxon>
        <taxon>Klebsiella/Raoultella group</taxon>
        <taxon>Klebsiella</taxon>
        <taxon>Klebsiella pneumoniae complex</taxon>
    </lineage>
</organism>
<dbReference type="GO" id="GO:0016787">
    <property type="term" value="F:hydrolase activity"/>
    <property type="evidence" value="ECO:0007669"/>
    <property type="project" value="UniProtKB-KW"/>
</dbReference>
<evidence type="ECO:0000313" key="6">
    <source>
        <dbReference type="Proteomes" id="UP000255518"/>
    </source>
</evidence>
<evidence type="ECO:0000313" key="5">
    <source>
        <dbReference type="EMBL" id="STT01439.1"/>
    </source>
</evidence>
<feature type="domain" description="ATP-dependent RNA helicase HrpB connector region" evidence="4">
    <location>
        <begin position="50"/>
        <end position="84"/>
    </location>
</feature>